<evidence type="ECO:0000313" key="2">
    <source>
        <dbReference type="EMBL" id="SCF24588.1"/>
    </source>
</evidence>
<dbReference type="SUPFAM" id="SSF51679">
    <property type="entry name" value="Bacterial luciferase-like"/>
    <property type="match status" value="1"/>
</dbReference>
<dbReference type="PANTHER" id="PTHR43244">
    <property type="match status" value="1"/>
</dbReference>
<dbReference type="InterPro" id="IPR011251">
    <property type="entry name" value="Luciferase-like_dom"/>
</dbReference>
<dbReference type="Proteomes" id="UP000198253">
    <property type="component" value="Chromosome I"/>
</dbReference>
<keyword evidence="3" id="KW-1185">Reference proteome</keyword>
<sequence>MSLPGGPWGAWATGLRVRPIGEARAAAAALEGMGVSALWMTGGTGDPFDRVTALLEATSSITVATGILSIWELTPAELATRLAGLPTEGRSRFLLGLGVSHQQLVDRRTPGRYDRPLTRMREFLDELDRIRPPGAHRSERVLAALGPQMLALAADRAAGAHPYLTTPAHTRTARGRLGDAFLAPTQMALLLPDPDQARQAARRHLAPYLSQPNYRNSWLRQGFTADDLADGGSDRLVDDLVAWGDPAQVVRRASAHLDAGADHVCIQLLDPAGTWADHTIPLDAWGELAGTLTT</sequence>
<organism evidence="2 3">
    <name type="scientific">Micromonospora echinospora</name>
    <name type="common">Micromonospora purpurea</name>
    <dbReference type="NCBI Taxonomy" id="1877"/>
    <lineage>
        <taxon>Bacteria</taxon>
        <taxon>Bacillati</taxon>
        <taxon>Actinomycetota</taxon>
        <taxon>Actinomycetes</taxon>
        <taxon>Micromonosporales</taxon>
        <taxon>Micromonosporaceae</taxon>
        <taxon>Micromonospora</taxon>
    </lineage>
</organism>
<proteinExistence type="predicted"/>
<dbReference type="InterPro" id="IPR019922">
    <property type="entry name" value="Lucif-like_OxRdatse_MSMEG_4141"/>
</dbReference>
<dbReference type="RefSeq" id="WP_197701584.1">
    <property type="nucleotide sequence ID" value="NZ_LT607413.1"/>
</dbReference>
<protein>
    <submittedName>
        <fullName evidence="2">Probable F420-dependent oxidoreductase, MSMEG_4141 family</fullName>
    </submittedName>
</protein>
<dbReference type="Gene3D" id="3.20.20.30">
    <property type="entry name" value="Luciferase-like domain"/>
    <property type="match status" value="1"/>
</dbReference>
<accession>A0A1C4YV62</accession>
<name>A0A1C4YV62_MICEC</name>
<reference evidence="3" key="1">
    <citation type="submission" date="2016-06" db="EMBL/GenBank/DDBJ databases">
        <authorList>
            <person name="Varghese N."/>
            <person name="Submissions Spin"/>
        </authorList>
    </citation>
    <scope>NUCLEOTIDE SEQUENCE [LARGE SCALE GENOMIC DNA]</scope>
    <source>
        <strain evidence="3">DSM 43816</strain>
    </source>
</reference>
<dbReference type="GO" id="GO:0016705">
    <property type="term" value="F:oxidoreductase activity, acting on paired donors, with incorporation or reduction of molecular oxygen"/>
    <property type="evidence" value="ECO:0007669"/>
    <property type="project" value="InterPro"/>
</dbReference>
<dbReference type="EMBL" id="LT607413">
    <property type="protein sequence ID" value="SCF24588.1"/>
    <property type="molecule type" value="Genomic_DNA"/>
</dbReference>
<dbReference type="InterPro" id="IPR036661">
    <property type="entry name" value="Luciferase-like_sf"/>
</dbReference>
<evidence type="ECO:0000259" key="1">
    <source>
        <dbReference type="Pfam" id="PF00296"/>
    </source>
</evidence>
<feature type="domain" description="Luciferase-like" evidence="1">
    <location>
        <begin position="18"/>
        <end position="263"/>
    </location>
</feature>
<dbReference type="Pfam" id="PF00296">
    <property type="entry name" value="Bac_luciferase"/>
    <property type="match status" value="1"/>
</dbReference>
<dbReference type="AlphaFoldDB" id="A0A1C4YV62"/>
<evidence type="ECO:0000313" key="3">
    <source>
        <dbReference type="Proteomes" id="UP000198253"/>
    </source>
</evidence>
<dbReference type="InterPro" id="IPR050564">
    <property type="entry name" value="F420-G6PD/mer"/>
</dbReference>
<dbReference type="InParanoid" id="A0A1C4YV62"/>
<dbReference type="NCBIfam" id="TIGR03620">
    <property type="entry name" value="F420_MSMEG_4141"/>
    <property type="match status" value="1"/>
</dbReference>
<dbReference type="PANTHER" id="PTHR43244:SF2">
    <property type="entry name" value="CONSERVED HYPOTHETICAL ALANINE AND PROLINE-RICH PROTEIN"/>
    <property type="match status" value="1"/>
</dbReference>
<gene>
    <name evidence="2" type="ORF">GA0070618_4420</name>
</gene>